<name>A0ABV8KC76_9BACL</name>
<evidence type="ECO:0000256" key="1">
    <source>
        <dbReference type="SAM" id="MobiDB-lite"/>
    </source>
</evidence>
<evidence type="ECO:0000313" key="3">
    <source>
        <dbReference type="EMBL" id="MFC4103618.1"/>
    </source>
</evidence>
<feature type="domain" description="RDRP core" evidence="2">
    <location>
        <begin position="105"/>
        <end position="465"/>
    </location>
</feature>
<gene>
    <name evidence="3" type="ORF">ACFOZ8_28770</name>
</gene>
<dbReference type="Proteomes" id="UP001595715">
    <property type="component" value="Unassembled WGS sequence"/>
</dbReference>
<reference evidence="4" key="1">
    <citation type="journal article" date="2019" name="Int. J. Syst. Evol. Microbiol.">
        <title>The Global Catalogue of Microorganisms (GCM) 10K type strain sequencing project: providing services to taxonomists for standard genome sequencing and annotation.</title>
        <authorList>
            <consortium name="The Broad Institute Genomics Platform"/>
            <consortium name="The Broad Institute Genome Sequencing Center for Infectious Disease"/>
            <person name="Wu L."/>
            <person name="Ma J."/>
        </authorList>
    </citation>
    <scope>NUCLEOTIDE SEQUENCE [LARGE SCALE GENOMIC DNA]</scope>
    <source>
        <strain evidence="4">IBRC-M 10987</strain>
    </source>
</reference>
<dbReference type="EMBL" id="JBHSAM010000036">
    <property type="protein sequence ID" value="MFC4103618.1"/>
    <property type="molecule type" value="Genomic_DNA"/>
</dbReference>
<keyword evidence="4" id="KW-1185">Reference proteome</keyword>
<sequence>MTAQRYLSNQLYVYSVDTAAFYTADEVALRARISKLKQAGDQRERLRELESSAQAHFDTYSGVRTLREEKVTDKAVISLFESTLTRTIGVKPGAVTKDIIVVETYFHGILRSLILNGFTYRGEKYVCLTASAGQIREKKTVFIRESVWNAHKGALTAGLSVEAINAKGGTNTNKYLAYLALSNSATEVWRGFNIDKAIVVDDMEFPVETTVDYIDSRTFEITRQVMPIDIKHTDGCGMILPRKSRKSFMVRLPWIKGLLVPFAFDRFAKEHGNRVVTDIYGREWDIVKDDIEVIFTKSQFKMWKFYANWNDYVTKFKDNGCEAAKCADEPDMFPQARLNYQMLQTLPDLTDGELRQLTQAAVTEIVSIGRDRETMLEVLGAGPANRRKNYYQQALALYPELLVDEYSRQQLKAVKKAAVRRARAGKFKVDGVFTYITPDLYAFCEWLFLGDRNPKGLLADGQVSCSLYATETKLDCLRSPHLYREHAVRENVVTDETKRWFKSKGLYTSCHDPISKLLMFDCDGDKALVIRDETLVAAAERNMQGIVPLHYEMRSATTETIDGESIFNGLRAAYTGGNIGEVSNNISKVWNSSNVSLDAIKILCCVNNFVIDYAKTLYKPALPGDVKALIRDYTRAKVPNFFRYAKGKTARQVEPANGAVVNRLATIVPNPRTNFVAANLGRFNYLMLMRNKRVTINTDEAREIIAKYTELDTRKHIMSNELIEGKDGAFMYVNIRNQLLEVNDNLNYVVDILIKYLYVEKQSSFKTTLWSSFGDVVVENLRNNIEEKLEDGFLLCADCGGRAQIIKQRQTRCQSCDEQHRREKKRQQKRRERRVDVATSF</sequence>
<accession>A0ABV8KC76</accession>
<organism evidence="3 4">
    <name type="scientific">Paenibacillus xanthanilyticus</name>
    <dbReference type="NCBI Taxonomy" id="1783531"/>
    <lineage>
        <taxon>Bacteria</taxon>
        <taxon>Bacillati</taxon>
        <taxon>Bacillota</taxon>
        <taxon>Bacilli</taxon>
        <taxon>Bacillales</taxon>
        <taxon>Paenibacillaceae</taxon>
        <taxon>Paenibacillus</taxon>
    </lineage>
</organism>
<evidence type="ECO:0000259" key="2">
    <source>
        <dbReference type="Pfam" id="PF05183"/>
    </source>
</evidence>
<dbReference type="Pfam" id="PF05183">
    <property type="entry name" value="RdRP"/>
    <property type="match status" value="1"/>
</dbReference>
<dbReference type="InterPro" id="IPR057596">
    <property type="entry name" value="RDRP_core"/>
</dbReference>
<feature type="compositionally biased region" description="Basic residues" evidence="1">
    <location>
        <begin position="822"/>
        <end position="832"/>
    </location>
</feature>
<proteinExistence type="predicted"/>
<protein>
    <recommendedName>
        <fullName evidence="2">RDRP core domain-containing protein</fullName>
    </recommendedName>
</protein>
<feature type="region of interest" description="Disordered" evidence="1">
    <location>
        <begin position="818"/>
        <end position="841"/>
    </location>
</feature>
<dbReference type="RefSeq" id="WP_377722200.1">
    <property type="nucleotide sequence ID" value="NZ_JBHSAM010000036.1"/>
</dbReference>
<comment type="caution">
    <text evidence="3">The sequence shown here is derived from an EMBL/GenBank/DDBJ whole genome shotgun (WGS) entry which is preliminary data.</text>
</comment>
<evidence type="ECO:0000313" key="4">
    <source>
        <dbReference type="Proteomes" id="UP001595715"/>
    </source>
</evidence>